<dbReference type="InterPro" id="IPR013785">
    <property type="entry name" value="Aldolase_TIM"/>
</dbReference>
<evidence type="ECO:0000256" key="4">
    <source>
        <dbReference type="ARBA" id="ARBA00005359"/>
    </source>
</evidence>
<feature type="binding site" evidence="11">
    <location>
        <position position="256"/>
    </location>
    <ligand>
        <name>FMN</name>
        <dbReference type="ChEBI" id="CHEBI:58210"/>
    </ligand>
</feature>
<name>A0A7R7DP31_9ACTN</name>
<comment type="similarity">
    <text evidence="4 11">Belongs to the dihydroorotate dehydrogenase family. Type 2 subfamily.</text>
</comment>
<feature type="domain" description="Dihydroorotate dehydrogenase catalytic" evidence="12">
    <location>
        <begin position="58"/>
        <end position="349"/>
    </location>
</feature>
<keyword evidence="14" id="KW-1185">Reference proteome</keyword>
<dbReference type="Pfam" id="PF01180">
    <property type="entry name" value="DHO_dh"/>
    <property type="match status" value="1"/>
</dbReference>
<dbReference type="Proteomes" id="UP000611640">
    <property type="component" value="Chromosome"/>
</dbReference>
<evidence type="ECO:0000313" key="13">
    <source>
        <dbReference type="EMBL" id="BCJ35304.1"/>
    </source>
</evidence>
<dbReference type="PANTHER" id="PTHR48109:SF4">
    <property type="entry name" value="DIHYDROOROTATE DEHYDROGENASE (QUINONE), MITOCHONDRIAL"/>
    <property type="match status" value="1"/>
</dbReference>
<dbReference type="EMBL" id="AP023355">
    <property type="protein sequence ID" value="BCJ35304.1"/>
    <property type="molecule type" value="Genomic_DNA"/>
</dbReference>
<evidence type="ECO:0000256" key="1">
    <source>
        <dbReference type="ARBA" id="ARBA00003125"/>
    </source>
</evidence>
<feature type="binding site" evidence="11">
    <location>
        <begin position="122"/>
        <end position="126"/>
    </location>
    <ligand>
        <name>substrate</name>
    </ligand>
</feature>
<evidence type="ECO:0000256" key="8">
    <source>
        <dbReference type="ARBA" id="ARBA00023002"/>
    </source>
</evidence>
<feature type="active site" description="Nucleophile" evidence="11">
    <location>
        <position position="187"/>
    </location>
</feature>
<reference evidence="13 14" key="1">
    <citation type="submission" date="2020-08" db="EMBL/GenBank/DDBJ databases">
        <title>Whole genome shotgun sequence of Actinocatenispora thailandica NBRC 105041.</title>
        <authorList>
            <person name="Komaki H."/>
            <person name="Tamura T."/>
        </authorList>
    </citation>
    <scope>NUCLEOTIDE SEQUENCE [LARGE SCALE GENOMIC DNA]</scope>
    <source>
        <strain evidence="13 14">NBRC 105041</strain>
    </source>
</reference>
<dbReference type="EC" id="1.3.5.2" evidence="11"/>
<evidence type="ECO:0000259" key="12">
    <source>
        <dbReference type="Pfam" id="PF01180"/>
    </source>
</evidence>
<evidence type="ECO:0000313" key="14">
    <source>
        <dbReference type="Proteomes" id="UP000611640"/>
    </source>
</evidence>
<comment type="catalytic activity">
    <reaction evidence="10 11">
        <text>(S)-dihydroorotate + a quinone = orotate + a quinol</text>
        <dbReference type="Rhea" id="RHEA:30187"/>
        <dbReference type="ChEBI" id="CHEBI:24646"/>
        <dbReference type="ChEBI" id="CHEBI:30839"/>
        <dbReference type="ChEBI" id="CHEBI:30864"/>
        <dbReference type="ChEBI" id="CHEBI:132124"/>
        <dbReference type="EC" id="1.3.5.2"/>
    </reaction>
</comment>
<dbReference type="SUPFAM" id="SSF51395">
    <property type="entry name" value="FMN-linked oxidoreductases"/>
    <property type="match status" value="1"/>
</dbReference>
<evidence type="ECO:0000256" key="6">
    <source>
        <dbReference type="ARBA" id="ARBA00022643"/>
    </source>
</evidence>
<dbReference type="InterPro" id="IPR001295">
    <property type="entry name" value="Dihydroorotate_DH_CS"/>
</dbReference>
<evidence type="ECO:0000256" key="9">
    <source>
        <dbReference type="ARBA" id="ARBA00023136"/>
    </source>
</evidence>
<dbReference type="AlphaFoldDB" id="A0A7R7DP31"/>
<proteinExistence type="inferred from homology"/>
<feature type="binding site" evidence="11">
    <location>
        <position position="184"/>
    </location>
    <ligand>
        <name>FMN</name>
        <dbReference type="ChEBI" id="CHEBI:58210"/>
    </ligand>
</feature>
<dbReference type="NCBIfam" id="TIGR01036">
    <property type="entry name" value="pyrD_sub2"/>
    <property type="match status" value="1"/>
</dbReference>
<dbReference type="InterPro" id="IPR005720">
    <property type="entry name" value="Dihydroorotate_DH_cat"/>
</dbReference>
<organism evidence="13 14">
    <name type="scientific">Actinocatenispora thailandica</name>
    <dbReference type="NCBI Taxonomy" id="227318"/>
    <lineage>
        <taxon>Bacteria</taxon>
        <taxon>Bacillati</taxon>
        <taxon>Actinomycetota</taxon>
        <taxon>Actinomycetes</taxon>
        <taxon>Micromonosporales</taxon>
        <taxon>Micromonosporaceae</taxon>
        <taxon>Actinocatenispora</taxon>
    </lineage>
</organism>
<dbReference type="NCBIfam" id="NF003652">
    <property type="entry name" value="PRK05286.2-5"/>
    <property type="match status" value="1"/>
</dbReference>
<feature type="binding site" evidence="11">
    <location>
        <position position="184"/>
    </location>
    <ligand>
        <name>substrate</name>
    </ligand>
</feature>
<feature type="binding site" evidence="11">
    <location>
        <begin position="331"/>
        <end position="332"/>
    </location>
    <ligand>
        <name>FMN</name>
        <dbReference type="ChEBI" id="CHEBI:58210"/>
    </ligand>
</feature>
<dbReference type="KEGG" id="atl:Athai_28070"/>
<feature type="binding site" evidence="11">
    <location>
        <begin position="73"/>
        <end position="77"/>
    </location>
    <ligand>
        <name>FMN</name>
        <dbReference type="ChEBI" id="CHEBI:58210"/>
    </ligand>
</feature>
<feature type="binding site" evidence="11">
    <location>
        <position position="151"/>
    </location>
    <ligand>
        <name>FMN</name>
        <dbReference type="ChEBI" id="CHEBI:58210"/>
    </ligand>
</feature>
<evidence type="ECO:0000256" key="2">
    <source>
        <dbReference type="ARBA" id="ARBA00004370"/>
    </source>
</evidence>
<keyword evidence="11" id="KW-1003">Cell membrane</keyword>
<comment type="cofactor">
    <cofactor evidence="11">
        <name>FMN</name>
        <dbReference type="ChEBI" id="CHEBI:58210"/>
    </cofactor>
    <text evidence="11">Binds 1 FMN per subunit.</text>
</comment>
<feature type="binding site" evidence="11">
    <location>
        <position position="310"/>
    </location>
    <ligand>
        <name>FMN</name>
        <dbReference type="ChEBI" id="CHEBI:58210"/>
    </ligand>
</feature>
<dbReference type="PANTHER" id="PTHR48109">
    <property type="entry name" value="DIHYDROOROTATE DEHYDROGENASE (QUINONE), MITOCHONDRIAL-RELATED"/>
    <property type="match status" value="1"/>
</dbReference>
<dbReference type="Gene3D" id="3.20.20.70">
    <property type="entry name" value="Aldolase class I"/>
    <property type="match status" value="1"/>
</dbReference>
<dbReference type="CDD" id="cd04738">
    <property type="entry name" value="DHOD_2_like"/>
    <property type="match status" value="1"/>
</dbReference>
<comment type="subunit">
    <text evidence="11">Monomer.</text>
</comment>
<gene>
    <name evidence="11 13" type="primary">pyrD</name>
    <name evidence="13" type="ORF">Athai_28070</name>
</gene>
<dbReference type="GO" id="GO:0106430">
    <property type="term" value="F:dihydroorotate dehydrogenase (quinone) activity"/>
    <property type="evidence" value="ECO:0007669"/>
    <property type="project" value="UniProtKB-EC"/>
</dbReference>
<feature type="binding site" evidence="11">
    <location>
        <position position="228"/>
    </location>
    <ligand>
        <name>FMN</name>
        <dbReference type="ChEBI" id="CHEBI:58210"/>
    </ligand>
</feature>
<accession>A0A7R7DP31</accession>
<feature type="binding site" evidence="11">
    <location>
        <position position="189"/>
    </location>
    <ligand>
        <name>substrate</name>
    </ligand>
</feature>
<keyword evidence="7 11" id="KW-0665">Pyrimidine biosynthesis</keyword>
<keyword evidence="5 11" id="KW-0285">Flavoprotein</keyword>
<dbReference type="InterPro" id="IPR050074">
    <property type="entry name" value="DHO_dehydrogenase"/>
</dbReference>
<dbReference type="PROSITE" id="PS00911">
    <property type="entry name" value="DHODEHASE_1"/>
    <property type="match status" value="1"/>
</dbReference>
<comment type="subcellular location">
    <subcellularLocation>
        <location evidence="11">Cell membrane</location>
        <topology evidence="11">Peripheral membrane protein</topology>
    </subcellularLocation>
    <subcellularLocation>
        <location evidence="2">Membrane</location>
    </subcellularLocation>
</comment>
<protein>
    <recommendedName>
        <fullName evidence="11">Dihydroorotate dehydrogenase (quinone)</fullName>
        <ecNumber evidence="11">1.3.5.2</ecNumber>
    </recommendedName>
    <alternativeName>
        <fullName evidence="11">DHOdehase</fullName>
        <shortName evidence="11">DHOD</shortName>
        <shortName evidence="11">DHODase</shortName>
    </alternativeName>
    <alternativeName>
        <fullName evidence="11">Dihydroorotate oxidase</fullName>
    </alternativeName>
</protein>
<dbReference type="HAMAP" id="MF_00225">
    <property type="entry name" value="DHO_dh_type2"/>
    <property type="match status" value="1"/>
</dbReference>
<feature type="binding site" evidence="11">
    <location>
        <position position="77"/>
    </location>
    <ligand>
        <name>substrate</name>
    </ligand>
</feature>
<evidence type="ECO:0000256" key="5">
    <source>
        <dbReference type="ARBA" id="ARBA00022630"/>
    </source>
</evidence>
<keyword evidence="8 11" id="KW-0560">Oxidoreductase</keyword>
<evidence type="ECO:0000256" key="10">
    <source>
        <dbReference type="ARBA" id="ARBA00048639"/>
    </source>
</evidence>
<comment type="pathway">
    <text evidence="3 11">Pyrimidine metabolism; UMP biosynthesis via de novo pathway; orotate from (S)-dihydroorotate (quinone route): step 1/1.</text>
</comment>
<keyword evidence="9 11" id="KW-0472">Membrane</keyword>
<dbReference type="GO" id="GO:0044205">
    <property type="term" value="P:'de novo' UMP biosynthetic process"/>
    <property type="evidence" value="ECO:0007669"/>
    <property type="project" value="UniProtKB-UniRule"/>
</dbReference>
<dbReference type="PROSITE" id="PS00912">
    <property type="entry name" value="DHODEHASE_2"/>
    <property type="match status" value="1"/>
</dbReference>
<sequence length="367" mass="38312">MYRQLLRPALFRLGGGDAEVAHTATLRALAGLGGGSARLTALWAATARYRKHARATPVELFGLRFPNPVGLAAGLDKDGIALPAWPALGFGFVEVGTVTRYPQPGNPRPRLFRLPASEALINRMGFNNAGAAALASRLATLGRLPVPLGVSIGKSKVTPLSAAVEDYLVSLRTLYAHGDYFAINVSSPNTPGLRTLQDAGALTELLTALSAESRLLAAGGPPRPLLVKVSPDLTEPALAELLQVCTDAGVAGVIATNTTLARDGLAGTDSATGAEPGGLSGRPLHERAVRLVRFVHGETGGRLPVIGVGGILDAHGALRMLDAGASLVQLYTGFIYRGPELVRQINRAVGQTVYRPRVPATSSQEPR</sequence>
<dbReference type="GO" id="GO:0006207">
    <property type="term" value="P:'de novo' pyrimidine nucleobase biosynthetic process"/>
    <property type="evidence" value="ECO:0007669"/>
    <property type="project" value="UniProtKB-UniRule"/>
</dbReference>
<dbReference type="GO" id="GO:0005886">
    <property type="term" value="C:plasma membrane"/>
    <property type="evidence" value="ECO:0007669"/>
    <property type="project" value="UniProtKB-SubCell"/>
</dbReference>
<dbReference type="GO" id="GO:0005737">
    <property type="term" value="C:cytoplasm"/>
    <property type="evidence" value="ECO:0007669"/>
    <property type="project" value="InterPro"/>
</dbReference>
<keyword evidence="6 11" id="KW-0288">FMN</keyword>
<dbReference type="UniPathway" id="UPA00070">
    <property type="reaction ID" value="UER00946"/>
</dbReference>
<feature type="binding site" evidence="11">
    <location>
        <position position="281"/>
    </location>
    <ligand>
        <name>FMN</name>
        <dbReference type="ChEBI" id="CHEBI:58210"/>
    </ligand>
</feature>
<evidence type="ECO:0000256" key="3">
    <source>
        <dbReference type="ARBA" id="ARBA00005161"/>
    </source>
</evidence>
<feature type="binding site" evidence="11">
    <location>
        <position position="97"/>
    </location>
    <ligand>
        <name>FMN</name>
        <dbReference type="ChEBI" id="CHEBI:58210"/>
    </ligand>
</feature>
<comment type="function">
    <text evidence="1 11">Catalyzes the conversion of dihydroorotate to orotate with quinone as electron acceptor.</text>
</comment>
<evidence type="ECO:0000256" key="7">
    <source>
        <dbReference type="ARBA" id="ARBA00022975"/>
    </source>
</evidence>
<evidence type="ECO:0000256" key="11">
    <source>
        <dbReference type="HAMAP-Rule" id="MF_00225"/>
    </source>
</evidence>
<dbReference type="InterPro" id="IPR005719">
    <property type="entry name" value="Dihydroorotate_DH_2"/>
</dbReference>
<feature type="binding site" evidence="11">
    <location>
        <begin position="257"/>
        <end position="258"/>
    </location>
    <ligand>
        <name>substrate</name>
    </ligand>
</feature>